<evidence type="ECO:0000256" key="1">
    <source>
        <dbReference type="SAM" id="Phobius"/>
    </source>
</evidence>
<name>A0A521DEW1_9RHOB</name>
<dbReference type="EMBL" id="FXTO01000010">
    <property type="protein sequence ID" value="SMO70277.1"/>
    <property type="molecule type" value="Genomic_DNA"/>
</dbReference>
<keyword evidence="1" id="KW-0812">Transmembrane</keyword>
<dbReference type="RefSeq" id="WP_142493269.1">
    <property type="nucleotide sequence ID" value="NZ_FXTO01000010.1"/>
</dbReference>
<keyword evidence="1" id="KW-0472">Membrane</keyword>
<dbReference type="AlphaFoldDB" id="A0A521DEW1"/>
<feature type="transmembrane region" description="Helical" evidence="1">
    <location>
        <begin position="40"/>
        <end position="60"/>
    </location>
</feature>
<feature type="transmembrane region" description="Helical" evidence="1">
    <location>
        <begin position="67"/>
        <end position="86"/>
    </location>
</feature>
<gene>
    <name evidence="2" type="ORF">SAMN06265173_11094</name>
</gene>
<sequence>MNAATCSSALQCRLNGMFGTLTFVSAAALAWVLFDSGLSGMAMMLPALGAVGVAAALKILGRHPGWLSLGLSVVGAVWAVIALNTLESL</sequence>
<evidence type="ECO:0000313" key="3">
    <source>
        <dbReference type="Proteomes" id="UP000316030"/>
    </source>
</evidence>
<keyword evidence="3" id="KW-1185">Reference proteome</keyword>
<reference evidence="2 3" key="1">
    <citation type="submission" date="2017-05" db="EMBL/GenBank/DDBJ databases">
        <authorList>
            <person name="Varghese N."/>
            <person name="Submissions S."/>
        </authorList>
    </citation>
    <scope>NUCLEOTIDE SEQUENCE [LARGE SCALE GENOMIC DNA]</scope>
    <source>
        <strain evidence="2 3">DSM 29506</strain>
    </source>
</reference>
<feature type="transmembrane region" description="Helical" evidence="1">
    <location>
        <begin position="12"/>
        <end position="34"/>
    </location>
</feature>
<dbReference type="Proteomes" id="UP000316030">
    <property type="component" value="Unassembled WGS sequence"/>
</dbReference>
<dbReference type="OrthoDB" id="7874871at2"/>
<protein>
    <submittedName>
        <fullName evidence="2">Uncharacterized protein</fullName>
    </submittedName>
</protein>
<accession>A0A521DEW1</accession>
<keyword evidence="1" id="KW-1133">Transmembrane helix</keyword>
<evidence type="ECO:0000313" key="2">
    <source>
        <dbReference type="EMBL" id="SMO70277.1"/>
    </source>
</evidence>
<proteinExistence type="predicted"/>
<organism evidence="2 3">
    <name type="scientific">Thalassovita litoralis</name>
    <dbReference type="NCBI Taxonomy" id="1010611"/>
    <lineage>
        <taxon>Bacteria</taxon>
        <taxon>Pseudomonadati</taxon>
        <taxon>Pseudomonadota</taxon>
        <taxon>Alphaproteobacteria</taxon>
        <taxon>Rhodobacterales</taxon>
        <taxon>Roseobacteraceae</taxon>
        <taxon>Thalassovita</taxon>
    </lineage>
</organism>